<dbReference type="CDD" id="cd11526">
    <property type="entry name" value="SYLF_FYVE"/>
    <property type="match status" value="1"/>
</dbReference>
<dbReference type="Pfam" id="PF00787">
    <property type="entry name" value="PX"/>
    <property type="match status" value="1"/>
</dbReference>
<dbReference type="Pfam" id="PF04366">
    <property type="entry name" value="Ysc84"/>
    <property type="match status" value="1"/>
</dbReference>
<feature type="compositionally biased region" description="Polar residues" evidence="1">
    <location>
        <begin position="635"/>
        <end position="649"/>
    </location>
</feature>
<dbReference type="PANTHER" id="PTHR15629:SF2">
    <property type="entry name" value="SH3 DOMAIN-CONTAINING YSC84-LIKE PROTEIN 1"/>
    <property type="match status" value="1"/>
</dbReference>
<reference evidence="3" key="1">
    <citation type="submission" date="2021-01" db="EMBL/GenBank/DDBJ databases">
        <authorList>
            <person name="Corre E."/>
            <person name="Pelletier E."/>
            <person name="Niang G."/>
            <person name="Scheremetjew M."/>
            <person name="Finn R."/>
            <person name="Kale V."/>
            <person name="Holt S."/>
            <person name="Cochrane G."/>
            <person name="Meng A."/>
            <person name="Brown T."/>
            <person name="Cohen L."/>
        </authorList>
    </citation>
    <scope>NUCLEOTIDE SEQUENCE</scope>
    <source>
        <strain evidence="3">CCMP826</strain>
    </source>
</reference>
<feature type="region of interest" description="Disordered" evidence="1">
    <location>
        <begin position="615"/>
        <end position="649"/>
    </location>
</feature>
<dbReference type="SUPFAM" id="SSF64268">
    <property type="entry name" value="PX domain"/>
    <property type="match status" value="1"/>
</dbReference>
<evidence type="ECO:0000313" key="3">
    <source>
        <dbReference type="EMBL" id="CAD9476728.1"/>
    </source>
</evidence>
<dbReference type="InterPro" id="IPR051702">
    <property type="entry name" value="SH3_domain_YSC84-like"/>
</dbReference>
<gene>
    <name evidence="3" type="ORF">HTAM1171_LOCUS2649</name>
</gene>
<protein>
    <recommendedName>
        <fullName evidence="2">PX domain-containing protein</fullName>
    </recommendedName>
</protein>
<name>A0A7S2H088_9STRA</name>
<dbReference type="Gene3D" id="3.30.1520.10">
    <property type="entry name" value="Phox-like domain"/>
    <property type="match status" value="1"/>
</dbReference>
<proteinExistence type="predicted"/>
<dbReference type="PANTHER" id="PTHR15629">
    <property type="entry name" value="SH3YL1 PROTEIN"/>
    <property type="match status" value="1"/>
</dbReference>
<feature type="region of interest" description="Disordered" evidence="1">
    <location>
        <begin position="1"/>
        <end position="170"/>
    </location>
</feature>
<dbReference type="PROSITE" id="PS50195">
    <property type="entry name" value="PX"/>
    <property type="match status" value="1"/>
</dbReference>
<accession>A0A7S2H088</accession>
<feature type="compositionally biased region" description="Low complexity" evidence="1">
    <location>
        <begin position="73"/>
        <end position="86"/>
    </location>
</feature>
<dbReference type="InterPro" id="IPR036871">
    <property type="entry name" value="PX_dom_sf"/>
</dbReference>
<dbReference type="EMBL" id="HBGV01004374">
    <property type="protein sequence ID" value="CAD9476728.1"/>
    <property type="molecule type" value="Transcribed_RNA"/>
</dbReference>
<evidence type="ECO:0000259" key="2">
    <source>
        <dbReference type="PROSITE" id="PS50195"/>
    </source>
</evidence>
<dbReference type="InterPro" id="IPR001683">
    <property type="entry name" value="PX_dom"/>
</dbReference>
<organism evidence="3">
    <name type="scientific">Helicotheca tamesis</name>
    <dbReference type="NCBI Taxonomy" id="374047"/>
    <lineage>
        <taxon>Eukaryota</taxon>
        <taxon>Sar</taxon>
        <taxon>Stramenopiles</taxon>
        <taxon>Ochrophyta</taxon>
        <taxon>Bacillariophyta</taxon>
        <taxon>Mediophyceae</taxon>
        <taxon>Lithodesmiophycidae</taxon>
        <taxon>Lithodesmiales</taxon>
        <taxon>Lithodesmiaceae</taxon>
        <taxon>Helicotheca</taxon>
    </lineage>
</organism>
<evidence type="ECO:0000256" key="1">
    <source>
        <dbReference type="SAM" id="MobiDB-lite"/>
    </source>
</evidence>
<dbReference type="CDD" id="cd06093">
    <property type="entry name" value="PX_domain"/>
    <property type="match status" value="1"/>
</dbReference>
<feature type="domain" description="PX" evidence="2">
    <location>
        <begin position="191"/>
        <end position="326"/>
    </location>
</feature>
<dbReference type="InterPro" id="IPR007461">
    <property type="entry name" value="Ysc84_actin-binding"/>
</dbReference>
<feature type="compositionally biased region" description="Low complexity" evidence="1">
    <location>
        <begin position="122"/>
        <end position="151"/>
    </location>
</feature>
<sequence>MNDHQRSSGRTARMSLREEAMARRRQQQQQQQHHQHSAMMRSASGVGYDEEEDVVYNAFRGNNGRGEQGHDGSAQSRQQLQPQFQSQDREQQAQMYSSPRNHDANAWMTPPPQESQTRMGYTSLPFPSSSSLPAPTAPSNVQQQPQQQQQQGATSANEARKLWQQHGDSLSQALEERRSALLSSTTSFTPSYSAKITYAVTRTDPSGSPYTTYLISIQKIQHPSPLQSYQIEHRYSEFAKLNSHLNANSIYLHSTFPSKSWAGRIGNWTPSLSISPQKNEDLIVHRKIKLDIWLVELCELLNTNRIHKGGMEEMVVDFLTVGCGSRHPCDAYNFVDWDGLGSASDETINDDGTLATTKHAAGPEKHLSNPFSFTLGSSIRQATYTVMKMCCCGSNFPTAPSQTTAASVKSSDQSIPLDLLHSARGLCFLSVVKAGFVISGRFGTGLIIRRLSNNPSAQHQWSAPSAVGTIGMGYGALLGGDITNYLIVLTTEKAVQAFGNRNGTVNLGGEVGVSVGPLGRSATGNVTTTSVSDGGGGGGGGLSPAYAYAHSKGFFVGISLEGSIISSRPDVNAKFYGRPMDASDLLNGNVQRPPRAARPLYDALERAMNVDIPSDGFRPSRVFDGGGQQQHHQHSVSNSAFSQIPSCGG</sequence>
<dbReference type="AlphaFoldDB" id="A0A7S2H088"/>
<dbReference type="GO" id="GO:0035091">
    <property type="term" value="F:phosphatidylinositol binding"/>
    <property type="evidence" value="ECO:0007669"/>
    <property type="project" value="InterPro"/>
</dbReference>